<keyword evidence="1" id="KW-1133">Transmembrane helix</keyword>
<accession>A0A356LIW8</accession>
<sequence length="60" mass="6584">MDWLTHILSFFAGLGAGWTLKIVISNRSSRSERTNIVSQKGNVVGGDIVAGDVHKKYHSE</sequence>
<reference evidence="2 3" key="1">
    <citation type="journal article" date="2018" name="Nat. Biotechnol.">
        <title>A standardized bacterial taxonomy based on genome phylogeny substantially revises the tree of life.</title>
        <authorList>
            <person name="Parks D.H."/>
            <person name="Chuvochina M."/>
            <person name="Waite D.W."/>
            <person name="Rinke C."/>
            <person name="Skarshewski A."/>
            <person name="Chaumeil P.A."/>
            <person name="Hugenholtz P."/>
        </authorList>
    </citation>
    <scope>NUCLEOTIDE SEQUENCE [LARGE SCALE GENOMIC DNA]</scope>
    <source>
        <strain evidence="2">UBA10707</strain>
    </source>
</reference>
<evidence type="ECO:0000313" key="3">
    <source>
        <dbReference type="Proteomes" id="UP000264036"/>
    </source>
</evidence>
<evidence type="ECO:0000256" key="1">
    <source>
        <dbReference type="SAM" id="Phobius"/>
    </source>
</evidence>
<gene>
    <name evidence="2" type="ORF">DD666_16150</name>
</gene>
<keyword evidence="1" id="KW-0812">Transmembrane</keyword>
<dbReference type="AlphaFoldDB" id="A0A356LIW8"/>
<feature type="transmembrane region" description="Helical" evidence="1">
    <location>
        <begin position="6"/>
        <end position="24"/>
    </location>
</feature>
<evidence type="ECO:0000313" key="2">
    <source>
        <dbReference type="EMBL" id="HBP30936.1"/>
    </source>
</evidence>
<comment type="caution">
    <text evidence="2">The sequence shown here is derived from an EMBL/GenBank/DDBJ whole genome shotgun (WGS) entry which is preliminary data.</text>
</comment>
<name>A0A356LIW8_9BURK</name>
<dbReference type="EMBL" id="DOEK01000033">
    <property type="protein sequence ID" value="HBP30936.1"/>
    <property type="molecule type" value="Genomic_DNA"/>
</dbReference>
<dbReference type="Proteomes" id="UP000264036">
    <property type="component" value="Unassembled WGS sequence"/>
</dbReference>
<keyword evidence="1" id="KW-0472">Membrane</keyword>
<proteinExistence type="predicted"/>
<protein>
    <submittedName>
        <fullName evidence="2">Uncharacterized protein</fullName>
    </submittedName>
</protein>
<organism evidence="2 3">
    <name type="scientific">Advenella kashmirensis</name>
    <dbReference type="NCBI Taxonomy" id="310575"/>
    <lineage>
        <taxon>Bacteria</taxon>
        <taxon>Pseudomonadati</taxon>
        <taxon>Pseudomonadota</taxon>
        <taxon>Betaproteobacteria</taxon>
        <taxon>Burkholderiales</taxon>
        <taxon>Alcaligenaceae</taxon>
    </lineage>
</organism>